<reference evidence="3" key="1">
    <citation type="submission" date="2018-05" db="EMBL/GenBank/DDBJ databases">
        <authorList>
            <person name="Lanie J.A."/>
            <person name="Ng W.-L."/>
            <person name="Kazmierczak K.M."/>
            <person name="Andrzejewski T.M."/>
            <person name="Davidsen T.M."/>
            <person name="Wayne K.J."/>
            <person name="Tettelin H."/>
            <person name="Glass J.I."/>
            <person name="Rusch D."/>
            <person name="Podicherti R."/>
            <person name="Tsui H.-C.T."/>
            <person name="Winkler M.E."/>
        </authorList>
    </citation>
    <scope>NUCLEOTIDE SEQUENCE</scope>
</reference>
<accession>A0A381WM23</accession>
<evidence type="ECO:0000313" key="3">
    <source>
        <dbReference type="EMBL" id="SVA53550.1"/>
    </source>
</evidence>
<feature type="transmembrane region" description="Helical" evidence="1">
    <location>
        <begin position="95"/>
        <end position="114"/>
    </location>
</feature>
<sequence>MDLLVLEASVNLSQQEREELNRLLDLFPEYTSDYFHKTTALAQVGFYLEDDFNNETLPEHIRKKTLYRHKKELGQSTVTDYLDHFMRTLFYRPQFAWALTVLMTIGLSFSMIEFKNYESNFRYLPLKKIVMEKTADDLIQYPWHSRTNDLGPINGDIVWSDQQQKGFIKIAGLPMNDPNENQYQIWIVDPLKHGQPVDGGIFDVNRTDKAIIIPINPKLPISKAVGFAITLEQPGGVVVSSEPLLLTAPKERPQETFPKV</sequence>
<dbReference type="EMBL" id="UINC01012238">
    <property type="protein sequence ID" value="SVA53550.1"/>
    <property type="molecule type" value="Genomic_DNA"/>
</dbReference>
<dbReference type="Pfam" id="PF10099">
    <property type="entry name" value="RskA_C"/>
    <property type="match status" value="1"/>
</dbReference>
<evidence type="ECO:0000256" key="1">
    <source>
        <dbReference type="SAM" id="Phobius"/>
    </source>
</evidence>
<feature type="domain" description="Anti-sigma K factor RskA C-terminal" evidence="2">
    <location>
        <begin position="153"/>
        <end position="237"/>
    </location>
</feature>
<dbReference type="GO" id="GO:0005886">
    <property type="term" value="C:plasma membrane"/>
    <property type="evidence" value="ECO:0007669"/>
    <property type="project" value="InterPro"/>
</dbReference>
<name>A0A381WM23_9ZZZZ</name>
<protein>
    <recommendedName>
        <fullName evidence="2">Anti-sigma K factor RskA C-terminal domain-containing protein</fullName>
    </recommendedName>
</protein>
<evidence type="ECO:0000259" key="2">
    <source>
        <dbReference type="Pfam" id="PF10099"/>
    </source>
</evidence>
<gene>
    <name evidence="3" type="ORF">METZ01_LOCUS106404</name>
</gene>
<dbReference type="AlphaFoldDB" id="A0A381WM23"/>
<keyword evidence="1" id="KW-1133">Transmembrane helix</keyword>
<keyword evidence="1" id="KW-0472">Membrane</keyword>
<dbReference type="InterPro" id="IPR018764">
    <property type="entry name" value="RskA_C"/>
</dbReference>
<keyword evidence="1" id="KW-0812">Transmembrane</keyword>
<proteinExistence type="predicted"/>
<organism evidence="3">
    <name type="scientific">marine metagenome</name>
    <dbReference type="NCBI Taxonomy" id="408172"/>
    <lineage>
        <taxon>unclassified sequences</taxon>
        <taxon>metagenomes</taxon>
        <taxon>ecological metagenomes</taxon>
    </lineage>
</organism>